<dbReference type="AlphaFoldDB" id="A0A2M4D4V2"/>
<name>A0A2M4D4V2_ANODA</name>
<reference evidence="1" key="1">
    <citation type="submission" date="2018-01" db="EMBL/GenBank/DDBJ databases">
        <title>An insight into the sialome of Amazonian anophelines.</title>
        <authorList>
            <person name="Ribeiro J.M."/>
            <person name="Scarpassa V."/>
            <person name="Calvo E."/>
        </authorList>
    </citation>
    <scope>NUCLEOTIDE SEQUENCE</scope>
</reference>
<organism evidence="1">
    <name type="scientific">Anopheles darlingi</name>
    <name type="common">Mosquito</name>
    <dbReference type="NCBI Taxonomy" id="43151"/>
    <lineage>
        <taxon>Eukaryota</taxon>
        <taxon>Metazoa</taxon>
        <taxon>Ecdysozoa</taxon>
        <taxon>Arthropoda</taxon>
        <taxon>Hexapoda</taxon>
        <taxon>Insecta</taxon>
        <taxon>Pterygota</taxon>
        <taxon>Neoptera</taxon>
        <taxon>Endopterygota</taxon>
        <taxon>Diptera</taxon>
        <taxon>Nematocera</taxon>
        <taxon>Culicoidea</taxon>
        <taxon>Culicidae</taxon>
        <taxon>Anophelinae</taxon>
        <taxon>Anopheles</taxon>
    </lineage>
</organism>
<accession>A0A2M4D4V2</accession>
<sequence length="154" mass="16933">MTMSLVSDWIRLWSMFRVATPVPFFFVCSLFWLPGLSGVREGATPGVSGRLMMLSRLSMMVARTGGSPELSVMEFSLSYEAEDAPTLPLVCPPVSDEVIMPASGVEARCFVFLRIMSVIPSSSTCSPSRYTSCFSLTMSCSRLLFSRCRCHSVS</sequence>
<protein>
    <submittedName>
        <fullName evidence="1">Putative secreted protein</fullName>
    </submittedName>
</protein>
<dbReference type="EMBL" id="GGFL01008436">
    <property type="protein sequence ID" value="MBW72614.1"/>
    <property type="molecule type" value="Transcribed_RNA"/>
</dbReference>
<proteinExistence type="predicted"/>
<evidence type="ECO:0000313" key="1">
    <source>
        <dbReference type="EMBL" id="MBW72614.1"/>
    </source>
</evidence>